<keyword evidence="2" id="KW-1185">Reference proteome</keyword>
<sequence length="32" mass="3198">MTTSAANCAPSMKTTAFLINSSVCGMGQTVSS</sequence>
<dbReference type="EMBL" id="JACASF010000004">
    <property type="protein sequence ID" value="KAF6481595.1"/>
    <property type="molecule type" value="Genomic_DNA"/>
</dbReference>
<evidence type="ECO:0000313" key="1">
    <source>
        <dbReference type="EMBL" id="KAF6481595.1"/>
    </source>
</evidence>
<proteinExistence type="predicted"/>
<organism evidence="1 2">
    <name type="scientific">Molossus molossus</name>
    <name type="common">Pallas' mastiff bat</name>
    <name type="synonym">Vespertilio molossus</name>
    <dbReference type="NCBI Taxonomy" id="27622"/>
    <lineage>
        <taxon>Eukaryota</taxon>
        <taxon>Metazoa</taxon>
        <taxon>Chordata</taxon>
        <taxon>Craniata</taxon>
        <taxon>Vertebrata</taxon>
        <taxon>Euteleostomi</taxon>
        <taxon>Mammalia</taxon>
        <taxon>Eutheria</taxon>
        <taxon>Laurasiatheria</taxon>
        <taxon>Chiroptera</taxon>
        <taxon>Yangochiroptera</taxon>
        <taxon>Molossidae</taxon>
        <taxon>Molossus</taxon>
    </lineage>
</organism>
<evidence type="ECO:0000313" key="2">
    <source>
        <dbReference type="Proteomes" id="UP000550707"/>
    </source>
</evidence>
<reference evidence="1 2" key="1">
    <citation type="journal article" date="2020" name="Nature">
        <title>Six reference-quality genomes reveal evolution of bat adaptations.</title>
        <authorList>
            <person name="Jebb D."/>
            <person name="Huang Z."/>
            <person name="Pippel M."/>
            <person name="Hughes G.M."/>
            <person name="Lavrichenko K."/>
            <person name="Devanna P."/>
            <person name="Winkler S."/>
            <person name="Jermiin L.S."/>
            <person name="Skirmuntt E.C."/>
            <person name="Katzourakis A."/>
            <person name="Burkitt-Gray L."/>
            <person name="Ray D.A."/>
            <person name="Sullivan K.A.M."/>
            <person name="Roscito J.G."/>
            <person name="Kirilenko B.M."/>
            <person name="Davalos L.M."/>
            <person name="Corthals A.P."/>
            <person name="Power M.L."/>
            <person name="Jones G."/>
            <person name="Ransome R.D."/>
            <person name="Dechmann D.K.N."/>
            <person name="Locatelli A.G."/>
            <person name="Puechmaille S.J."/>
            <person name="Fedrigo O."/>
            <person name="Jarvis E.D."/>
            <person name="Hiller M."/>
            <person name="Vernes S.C."/>
            <person name="Myers E.W."/>
            <person name="Teeling E.C."/>
        </authorList>
    </citation>
    <scope>NUCLEOTIDE SEQUENCE [LARGE SCALE GENOMIC DNA]</scope>
    <source>
        <strain evidence="1">MMolMol1</strain>
        <tissue evidence="1">Muscle</tissue>
    </source>
</reference>
<gene>
    <name evidence="1" type="ORF">HJG59_014702</name>
</gene>
<dbReference type="AlphaFoldDB" id="A0A7J8IBM5"/>
<name>A0A7J8IBM5_MOLMO</name>
<protein>
    <submittedName>
        <fullName evidence="1">Protein phosphatase 2 regulatory subunit Bbeta</fullName>
    </submittedName>
</protein>
<dbReference type="Proteomes" id="UP000550707">
    <property type="component" value="Unassembled WGS sequence"/>
</dbReference>
<accession>A0A7J8IBM5</accession>
<comment type="caution">
    <text evidence="1">The sequence shown here is derived from an EMBL/GenBank/DDBJ whole genome shotgun (WGS) entry which is preliminary data.</text>
</comment>